<dbReference type="Proteomes" id="UP000075374">
    <property type="component" value="Unassembled WGS sequence"/>
</dbReference>
<feature type="signal peptide" evidence="2">
    <location>
        <begin position="1"/>
        <end position="24"/>
    </location>
</feature>
<evidence type="ECO:0000313" key="4">
    <source>
        <dbReference type="Proteomes" id="UP000075374"/>
    </source>
</evidence>
<keyword evidence="1" id="KW-0175">Coiled coil</keyword>
<accession>A0A151AK72</accession>
<dbReference type="EMBL" id="LTBB01000015">
    <property type="protein sequence ID" value="KYH28002.1"/>
    <property type="molecule type" value="Genomic_DNA"/>
</dbReference>
<name>A0A151AK72_9CLOT</name>
<dbReference type="PATRIC" id="fig|1121305.3.peg.2354"/>
<dbReference type="RefSeq" id="WP_061859146.1">
    <property type="nucleotide sequence ID" value="NZ_LTBB01000015.1"/>
</dbReference>
<keyword evidence="2" id="KW-0732">Signal</keyword>
<reference evidence="3 4" key="1">
    <citation type="submission" date="2016-02" db="EMBL/GenBank/DDBJ databases">
        <title>Genome sequence of Clostridium colicanis DSM 13634.</title>
        <authorList>
            <person name="Poehlein A."/>
            <person name="Daniel R."/>
        </authorList>
    </citation>
    <scope>NUCLEOTIDE SEQUENCE [LARGE SCALE GENOMIC DNA]</scope>
    <source>
        <strain evidence="3 4">DSM 13634</strain>
    </source>
</reference>
<feature type="chain" id="PRO_5007577676" description="Lipoprotein" evidence="2">
    <location>
        <begin position="25"/>
        <end position="129"/>
    </location>
</feature>
<gene>
    <name evidence="3" type="ORF">CLCOL_23630</name>
</gene>
<dbReference type="PROSITE" id="PS51257">
    <property type="entry name" value="PROKAR_LIPOPROTEIN"/>
    <property type="match status" value="1"/>
</dbReference>
<proteinExistence type="predicted"/>
<evidence type="ECO:0000256" key="1">
    <source>
        <dbReference type="SAM" id="Coils"/>
    </source>
</evidence>
<keyword evidence="4" id="KW-1185">Reference proteome</keyword>
<evidence type="ECO:0000256" key="2">
    <source>
        <dbReference type="SAM" id="SignalP"/>
    </source>
</evidence>
<dbReference type="AlphaFoldDB" id="A0A151AK72"/>
<evidence type="ECO:0008006" key="5">
    <source>
        <dbReference type="Google" id="ProtNLM"/>
    </source>
</evidence>
<protein>
    <recommendedName>
        <fullName evidence="5">Lipoprotein</fullName>
    </recommendedName>
</protein>
<evidence type="ECO:0000313" key="3">
    <source>
        <dbReference type="EMBL" id="KYH28002.1"/>
    </source>
</evidence>
<sequence length="129" mass="14112">MKAKSLNKKVSLIVSALVISASLAACGKQKPVEVPKESGTKIEDKAMTEKIQKESIVSGSKVYIQDKTIIATMVIKKEAKKEDIEKVANQYAQELKKKYNNLQGDYAGMTINVQAVQSGKNVANILIEK</sequence>
<dbReference type="STRING" id="1121305.CLCOL_23630"/>
<comment type="caution">
    <text evidence="3">The sequence shown here is derived from an EMBL/GenBank/DDBJ whole genome shotgun (WGS) entry which is preliminary data.</text>
</comment>
<feature type="coiled-coil region" evidence="1">
    <location>
        <begin position="74"/>
        <end position="112"/>
    </location>
</feature>
<organism evidence="3 4">
    <name type="scientific">Clostridium colicanis DSM 13634</name>
    <dbReference type="NCBI Taxonomy" id="1121305"/>
    <lineage>
        <taxon>Bacteria</taxon>
        <taxon>Bacillati</taxon>
        <taxon>Bacillota</taxon>
        <taxon>Clostridia</taxon>
        <taxon>Eubacteriales</taxon>
        <taxon>Clostridiaceae</taxon>
        <taxon>Clostridium</taxon>
    </lineage>
</organism>